<dbReference type="EMBL" id="CP002831">
    <property type="protein sequence ID" value="AFC23445.1"/>
    <property type="molecule type" value="Genomic_DNA"/>
</dbReference>
<sequence>MLIYSTAAKAKGGRNGEVATEDGVLSVSVRMPKALGGANDEHTNPEQLFAAGYAACFDSALNLVARTQKLKITSEIRAEVGLIKNQQGGFDLKVAIEAKIEGVEKAQAQALLEAAHAVCPYSRAIRGNVDCSISLAD</sequence>
<keyword evidence="3" id="KW-1185">Reference proteome</keyword>
<dbReference type="Proteomes" id="UP000007519">
    <property type="component" value="Chromosome"/>
</dbReference>
<reference evidence="2 3" key="1">
    <citation type="journal article" date="2012" name="Stand. Genomic Sci.">
        <title>Complete genome sequencing and analysis of Saprospira grandis str. Lewin, a predatory marine bacterium.</title>
        <authorList>
            <person name="Saw J.H."/>
            <person name="Yuryev A."/>
            <person name="Kanbe M."/>
            <person name="Hou S."/>
            <person name="Young A.G."/>
            <person name="Aizawa S."/>
            <person name="Alam M."/>
        </authorList>
    </citation>
    <scope>NUCLEOTIDE SEQUENCE [LARGE SCALE GENOMIC DNA]</scope>
    <source>
        <strain evidence="2 3">Lewin</strain>
    </source>
</reference>
<dbReference type="Pfam" id="PF02566">
    <property type="entry name" value="OsmC"/>
    <property type="match status" value="1"/>
</dbReference>
<proteinExistence type="inferred from homology"/>
<dbReference type="InterPro" id="IPR019953">
    <property type="entry name" value="OHR"/>
</dbReference>
<evidence type="ECO:0000313" key="3">
    <source>
        <dbReference type="Proteomes" id="UP000007519"/>
    </source>
</evidence>
<evidence type="ECO:0000256" key="1">
    <source>
        <dbReference type="ARBA" id="ARBA00007378"/>
    </source>
</evidence>
<gene>
    <name evidence="2" type="ordered locus">SGRA_0706</name>
</gene>
<dbReference type="PANTHER" id="PTHR33797">
    <property type="entry name" value="ORGANIC HYDROPEROXIDE RESISTANCE PROTEIN-LIKE"/>
    <property type="match status" value="1"/>
</dbReference>
<dbReference type="NCBIfam" id="TIGR03561">
    <property type="entry name" value="organ_hyd_perox"/>
    <property type="match status" value="1"/>
</dbReference>
<dbReference type="SUPFAM" id="SSF82784">
    <property type="entry name" value="OsmC-like"/>
    <property type="match status" value="1"/>
</dbReference>
<name>H6L1A4_SAPGL</name>
<comment type="similarity">
    <text evidence="1">Belongs to the OsmC/Ohr family.</text>
</comment>
<dbReference type="eggNOG" id="COG1764">
    <property type="taxonomic scope" value="Bacteria"/>
</dbReference>
<dbReference type="AlphaFoldDB" id="H6L1A4"/>
<accession>H6L1A4</accession>
<dbReference type="OrthoDB" id="9797508at2"/>
<dbReference type="KEGG" id="sgn:SGRA_0706"/>
<dbReference type="InterPro" id="IPR015946">
    <property type="entry name" value="KH_dom-like_a/b"/>
</dbReference>
<dbReference type="Gene3D" id="2.20.25.10">
    <property type="match status" value="1"/>
</dbReference>
<dbReference type="STRING" id="984262.SGRA_0706"/>
<dbReference type="InterPro" id="IPR003718">
    <property type="entry name" value="OsmC/Ohr_fam"/>
</dbReference>
<organism evidence="2 3">
    <name type="scientific">Saprospira grandis (strain Lewin)</name>
    <dbReference type="NCBI Taxonomy" id="984262"/>
    <lineage>
        <taxon>Bacteria</taxon>
        <taxon>Pseudomonadati</taxon>
        <taxon>Bacteroidota</taxon>
        <taxon>Saprospiria</taxon>
        <taxon>Saprospirales</taxon>
        <taxon>Saprospiraceae</taxon>
        <taxon>Saprospira</taxon>
    </lineage>
</organism>
<dbReference type="Gene3D" id="3.30.300.20">
    <property type="match status" value="1"/>
</dbReference>
<dbReference type="RefSeq" id="WP_014373688.1">
    <property type="nucleotide sequence ID" value="NC_016940.1"/>
</dbReference>
<dbReference type="PANTHER" id="PTHR33797:SF2">
    <property type="entry name" value="ORGANIC HYDROPEROXIDE RESISTANCE PROTEIN-LIKE"/>
    <property type="match status" value="1"/>
</dbReference>
<dbReference type="HOGENOM" id="CLU_106355_2_1_10"/>
<protein>
    <submittedName>
        <fullName evidence="2">Organic hydroperoxide resistance protein</fullName>
    </submittedName>
</protein>
<dbReference type="InterPro" id="IPR036102">
    <property type="entry name" value="OsmC/Ohrsf"/>
</dbReference>
<evidence type="ECO:0000313" key="2">
    <source>
        <dbReference type="EMBL" id="AFC23445.1"/>
    </source>
</evidence>
<dbReference type="GO" id="GO:0006979">
    <property type="term" value="P:response to oxidative stress"/>
    <property type="evidence" value="ECO:0007669"/>
    <property type="project" value="InterPro"/>
</dbReference>